<dbReference type="InterPro" id="IPR003783">
    <property type="entry name" value="Regulatory_RecX"/>
</dbReference>
<comment type="similarity">
    <text evidence="2 5">Belongs to the RecX family.</text>
</comment>
<keyword evidence="10" id="KW-1185">Reference proteome</keyword>
<evidence type="ECO:0000256" key="5">
    <source>
        <dbReference type="HAMAP-Rule" id="MF_01114"/>
    </source>
</evidence>
<organism evidence="9 10">
    <name type="scientific">Pseudohalioglobus sediminis</name>
    <dbReference type="NCBI Taxonomy" id="2606449"/>
    <lineage>
        <taxon>Bacteria</taxon>
        <taxon>Pseudomonadati</taxon>
        <taxon>Pseudomonadota</taxon>
        <taxon>Gammaproteobacteria</taxon>
        <taxon>Cellvibrionales</taxon>
        <taxon>Halieaceae</taxon>
        <taxon>Pseudohalioglobus</taxon>
    </lineage>
</organism>
<comment type="caution">
    <text evidence="9">The sequence shown here is derived from an EMBL/GenBank/DDBJ whole genome shotgun (WGS) entry which is preliminary data.</text>
</comment>
<evidence type="ECO:0000256" key="3">
    <source>
        <dbReference type="ARBA" id="ARBA00018111"/>
    </source>
</evidence>
<dbReference type="Pfam" id="PF21982">
    <property type="entry name" value="RecX_HTH1"/>
    <property type="match status" value="1"/>
</dbReference>
<evidence type="ECO:0000313" key="10">
    <source>
        <dbReference type="Proteomes" id="UP000323708"/>
    </source>
</evidence>
<evidence type="ECO:0000313" key="9">
    <source>
        <dbReference type="EMBL" id="KAA1194336.1"/>
    </source>
</evidence>
<evidence type="ECO:0000259" key="7">
    <source>
        <dbReference type="Pfam" id="PF21981"/>
    </source>
</evidence>
<evidence type="ECO:0000256" key="1">
    <source>
        <dbReference type="ARBA" id="ARBA00004496"/>
    </source>
</evidence>
<comment type="subcellular location">
    <subcellularLocation>
        <location evidence="1 5">Cytoplasm</location>
    </subcellularLocation>
</comment>
<feature type="domain" description="RecX second three-helical" evidence="6">
    <location>
        <begin position="72"/>
        <end position="112"/>
    </location>
</feature>
<evidence type="ECO:0000256" key="2">
    <source>
        <dbReference type="ARBA" id="ARBA00009695"/>
    </source>
</evidence>
<dbReference type="GO" id="GO:0005737">
    <property type="term" value="C:cytoplasm"/>
    <property type="evidence" value="ECO:0007669"/>
    <property type="project" value="UniProtKB-SubCell"/>
</dbReference>
<dbReference type="InterPro" id="IPR053925">
    <property type="entry name" value="RecX_HTH_3rd"/>
</dbReference>
<dbReference type="HAMAP" id="MF_01114">
    <property type="entry name" value="RecX"/>
    <property type="match status" value="1"/>
</dbReference>
<dbReference type="PANTHER" id="PTHR33602:SF1">
    <property type="entry name" value="REGULATORY PROTEIN RECX FAMILY PROTEIN"/>
    <property type="match status" value="1"/>
</dbReference>
<dbReference type="RefSeq" id="WP_149609805.1">
    <property type="nucleotide sequence ID" value="NZ_VTUX01000001.1"/>
</dbReference>
<comment type="function">
    <text evidence="5">Modulates RecA activity.</text>
</comment>
<evidence type="ECO:0000256" key="4">
    <source>
        <dbReference type="ARBA" id="ARBA00022490"/>
    </source>
</evidence>
<dbReference type="EMBL" id="VTUX01000001">
    <property type="protein sequence ID" value="KAA1194336.1"/>
    <property type="molecule type" value="Genomic_DNA"/>
</dbReference>
<name>A0A5B0X4V7_9GAMM</name>
<accession>A0A5B0X4V7</accession>
<dbReference type="InterPro" id="IPR036388">
    <property type="entry name" value="WH-like_DNA-bd_sf"/>
</dbReference>
<dbReference type="Pfam" id="PF21981">
    <property type="entry name" value="RecX_HTH3"/>
    <property type="match status" value="1"/>
</dbReference>
<protein>
    <recommendedName>
        <fullName evidence="3 5">Regulatory protein RecX</fullName>
    </recommendedName>
</protein>
<feature type="domain" description="RecX third three-helical" evidence="7">
    <location>
        <begin position="116"/>
        <end position="157"/>
    </location>
</feature>
<reference evidence="9 10" key="1">
    <citation type="submission" date="2019-09" db="EMBL/GenBank/DDBJ databases">
        <authorList>
            <person name="Chen X.-Y."/>
        </authorList>
    </citation>
    <scope>NUCLEOTIDE SEQUENCE [LARGE SCALE GENOMIC DNA]</scope>
    <source>
        <strain evidence="9 10">NY5</strain>
    </source>
</reference>
<dbReference type="InterPro" id="IPR053924">
    <property type="entry name" value="RecX_HTH_2nd"/>
</dbReference>
<dbReference type="Proteomes" id="UP000323708">
    <property type="component" value="Unassembled WGS sequence"/>
</dbReference>
<sequence>MSDSLLQNDPHAGDFAELTAVNPVDVRTKAMDLLARREHSRSELKQKLLKRFGDGDLIDQQLDVLAEENLQSDARYAESFVRQRFNRGHGPLRIRREMRQKGIPDADIEAAMKSEDYDWYSSAQSVLERKFGVEPAVDIKDKARRDRFMQYRGFSAEHYADYI</sequence>
<feature type="domain" description="RecX first three-helical" evidence="8">
    <location>
        <begin position="27"/>
        <end position="51"/>
    </location>
</feature>
<dbReference type="InterPro" id="IPR053926">
    <property type="entry name" value="RecX_HTH_1st"/>
</dbReference>
<keyword evidence="4 5" id="KW-0963">Cytoplasm</keyword>
<dbReference type="AlphaFoldDB" id="A0A5B0X4V7"/>
<proteinExistence type="inferred from homology"/>
<evidence type="ECO:0000259" key="6">
    <source>
        <dbReference type="Pfam" id="PF02631"/>
    </source>
</evidence>
<dbReference type="GO" id="GO:0006282">
    <property type="term" value="P:regulation of DNA repair"/>
    <property type="evidence" value="ECO:0007669"/>
    <property type="project" value="UniProtKB-UniRule"/>
</dbReference>
<dbReference type="PANTHER" id="PTHR33602">
    <property type="entry name" value="REGULATORY PROTEIN RECX FAMILY PROTEIN"/>
    <property type="match status" value="1"/>
</dbReference>
<gene>
    <name evidence="5" type="primary">recX</name>
    <name evidence="9" type="ORF">F0M18_02585</name>
</gene>
<dbReference type="Pfam" id="PF02631">
    <property type="entry name" value="RecX_HTH2"/>
    <property type="match status" value="1"/>
</dbReference>
<evidence type="ECO:0000259" key="8">
    <source>
        <dbReference type="Pfam" id="PF21982"/>
    </source>
</evidence>
<dbReference type="Gene3D" id="1.10.10.10">
    <property type="entry name" value="Winged helix-like DNA-binding domain superfamily/Winged helix DNA-binding domain"/>
    <property type="match status" value="3"/>
</dbReference>